<dbReference type="InterPro" id="IPR002933">
    <property type="entry name" value="Peptidase_M20"/>
</dbReference>
<dbReference type="InterPro" id="IPR017144">
    <property type="entry name" value="Xaa-Arg_dipeptidase"/>
</dbReference>
<gene>
    <name evidence="3" type="ORF">ACFQQL_05550</name>
</gene>
<name>A0ABW2QAG4_9MICO</name>
<dbReference type="SUPFAM" id="SSF53187">
    <property type="entry name" value="Zn-dependent exopeptidases"/>
    <property type="match status" value="1"/>
</dbReference>
<dbReference type="Gene3D" id="3.40.630.10">
    <property type="entry name" value="Zn peptidases"/>
    <property type="match status" value="1"/>
</dbReference>
<dbReference type="SUPFAM" id="SSF55031">
    <property type="entry name" value="Bacterial exopeptidase dimerisation domain"/>
    <property type="match status" value="1"/>
</dbReference>
<dbReference type="PIRSF" id="PIRSF037226">
    <property type="entry name" value="Amidohydrolase_ACY1L2_prd"/>
    <property type="match status" value="1"/>
</dbReference>
<sequence length="447" mass="46930">MTCMTTPAPSTAYLDHLVDETQERMRTLAGRPASEPDGGAPEALGAAVEAAADGLREELGGIVETLHAQPETAFQEHESARLLVETVRRHGIEAELGAHGVPTAFRAELGTAGSGPTIAICAEYDALPGIGHACGHNVIAAAGVGAFLALRATMTGDHAPAGRVVLLGTPAEEGHSGKEVLARNGALDGIDAAVMVHPYPHDVADQVWLGRRLLTWTFTGRSAHASAQPFMGRNALDAANLAYQGIGLLRQQMPPVDRIHATVVEGGTSPNIVPDRAVMRLYARSKYPDTLKDLSRRLDDVARGAALMTGTEVEISWDDGALPSLPVRTSTTLTERWVAAQRRRGREPLPAGVLSETIAASTDFGNVSYRLPGIHPLIQISDPGVALHTPAFAEAAASPAARDAAVDGAVGLARTALDYLCDADLRRAVAEEFAAQGGPIDVETYFG</sequence>
<evidence type="ECO:0000313" key="4">
    <source>
        <dbReference type="Proteomes" id="UP001596455"/>
    </source>
</evidence>
<dbReference type="PANTHER" id="PTHR30575">
    <property type="entry name" value="PEPTIDASE M20"/>
    <property type="match status" value="1"/>
</dbReference>
<dbReference type="Gene3D" id="3.30.70.360">
    <property type="match status" value="1"/>
</dbReference>
<proteinExistence type="inferred from homology"/>
<dbReference type="InterPro" id="IPR052030">
    <property type="entry name" value="Peptidase_M20/M20A_hydrolases"/>
</dbReference>
<evidence type="ECO:0000259" key="2">
    <source>
        <dbReference type="Pfam" id="PF07687"/>
    </source>
</evidence>
<dbReference type="NCBIfam" id="TIGR01891">
    <property type="entry name" value="amidohydrolases"/>
    <property type="match status" value="1"/>
</dbReference>
<dbReference type="InterPro" id="IPR011650">
    <property type="entry name" value="Peptidase_M20_dimer"/>
</dbReference>
<accession>A0ABW2QAG4</accession>
<evidence type="ECO:0000313" key="3">
    <source>
        <dbReference type="EMBL" id="MFC7404565.1"/>
    </source>
</evidence>
<keyword evidence="4" id="KW-1185">Reference proteome</keyword>
<dbReference type="Proteomes" id="UP001596455">
    <property type="component" value="Unassembled WGS sequence"/>
</dbReference>
<dbReference type="InterPro" id="IPR036264">
    <property type="entry name" value="Bact_exopeptidase_dim_dom"/>
</dbReference>
<dbReference type="InterPro" id="IPR017439">
    <property type="entry name" value="Amidohydrolase"/>
</dbReference>
<reference evidence="4" key="1">
    <citation type="journal article" date="2019" name="Int. J. Syst. Evol. Microbiol.">
        <title>The Global Catalogue of Microorganisms (GCM) 10K type strain sequencing project: providing services to taxonomists for standard genome sequencing and annotation.</title>
        <authorList>
            <consortium name="The Broad Institute Genomics Platform"/>
            <consortium name="The Broad Institute Genome Sequencing Center for Infectious Disease"/>
            <person name="Wu L."/>
            <person name="Ma J."/>
        </authorList>
    </citation>
    <scope>NUCLEOTIDE SEQUENCE [LARGE SCALE GENOMIC DNA]</scope>
    <source>
        <strain evidence="4">JCM 1490</strain>
    </source>
</reference>
<dbReference type="CDD" id="cd05672">
    <property type="entry name" value="M20_ACY1L2-like"/>
    <property type="match status" value="1"/>
</dbReference>
<organism evidence="3 4">
    <name type="scientific">Georgenia alba</name>
    <dbReference type="NCBI Taxonomy" id="2233858"/>
    <lineage>
        <taxon>Bacteria</taxon>
        <taxon>Bacillati</taxon>
        <taxon>Actinomycetota</taxon>
        <taxon>Actinomycetes</taxon>
        <taxon>Micrococcales</taxon>
        <taxon>Bogoriellaceae</taxon>
        <taxon>Georgenia</taxon>
    </lineage>
</organism>
<evidence type="ECO:0000256" key="1">
    <source>
        <dbReference type="PIRNR" id="PIRNR037226"/>
    </source>
</evidence>
<feature type="domain" description="Peptidase M20 dimerisation" evidence="2">
    <location>
        <begin position="217"/>
        <end position="303"/>
    </location>
</feature>
<comment type="similarity">
    <text evidence="1">Belongs to the peptidase M20A family.</text>
</comment>
<dbReference type="Pfam" id="PF07687">
    <property type="entry name" value="M20_dimer"/>
    <property type="match status" value="1"/>
</dbReference>
<dbReference type="Pfam" id="PF01546">
    <property type="entry name" value="Peptidase_M20"/>
    <property type="match status" value="1"/>
</dbReference>
<comment type="caution">
    <text evidence="3">The sequence shown here is derived from an EMBL/GenBank/DDBJ whole genome shotgun (WGS) entry which is preliminary data.</text>
</comment>
<protein>
    <recommendedName>
        <fullName evidence="1">Peptidase M20 domain-containing protein 2</fullName>
    </recommendedName>
</protein>
<dbReference type="EMBL" id="JBHTCQ010000001">
    <property type="protein sequence ID" value="MFC7404565.1"/>
    <property type="molecule type" value="Genomic_DNA"/>
</dbReference>
<dbReference type="RefSeq" id="WP_382392081.1">
    <property type="nucleotide sequence ID" value="NZ_JBHTCQ010000001.1"/>
</dbReference>
<dbReference type="PANTHER" id="PTHR30575:SF3">
    <property type="entry name" value="PEPTIDASE M20 DIMERISATION DOMAIN-CONTAINING PROTEIN"/>
    <property type="match status" value="1"/>
</dbReference>